<evidence type="ECO:0000256" key="1">
    <source>
        <dbReference type="SAM" id="SignalP"/>
    </source>
</evidence>
<dbReference type="InterPro" id="IPR011058">
    <property type="entry name" value="Cyanovirin-N"/>
</dbReference>
<keyword evidence="1" id="KW-0732">Signal</keyword>
<keyword evidence="4" id="KW-1185">Reference proteome</keyword>
<dbReference type="EMBL" id="JAUJFL010000006">
    <property type="protein sequence ID" value="KAK2601306.1"/>
    <property type="molecule type" value="Genomic_DNA"/>
</dbReference>
<protein>
    <recommendedName>
        <fullName evidence="2">Cyanovirin-N domain-containing protein</fullName>
    </recommendedName>
</protein>
<feature type="signal peptide" evidence="1">
    <location>
        <begin position="1"/>
        <end position="34"/>
    </location>
</feature>
<dbReference type="AlphaFoldDB" id="A0AAD9S958"/>
<organism evidence="3 4">
    <name type="scientific">Phomopsis amygdali</name>
    <name type="common">Fusicoccum amygdali</name>
    <dbReference type="NCBI Taxonomy" id="1214568"/>
    <lineage>
        <taxon>Eukaryota</taxon>
        <taxon>Fungi</taxon>
        <taxon>Dikarya</taxon>
        <taxon>Ascomycota</taxon>
        <taxon>Pezizomycotina</taxon>
        <taxon>Sordariomycetes</taxon>
        <taxon>Sordariomycetidae</taxon>
        <taxon>Diaporthales</taxon>
        <taxon>Diaporthaceae</taxon>
        <taxon>Diaporthe</taxon>
    </lineage>
</organism>
<dbReference type="SUPFAM" id="SSF51322">
    <property type="entry name" value="Cyanovirin-N"/>
    <property type="match status" value="1"/>
</dbReference>
<evidence type="ECO:0000259" key="2">
    <source>
        <dbReference type="Pfam" id="PF08881"/>
    </source>
</evidence>
<feature type="domain" description="Cyanovirin-N" evidence="2">
    <location>
        <begin position="37"/>
        <end position="158"/>
    </location>
</feature>
<comment type="caution">
    <text evidence="3">The sequence shown here is derived from an EMBL/GenBank/DDBJ whole genome shotgun (WGS) entry which is preliminary data.</text>
</comment>
<dbReference type="Gene3D" id="2.30.60.10">
    <property type="entry name" value="Cyanovirin-N"/>
    <property type="match status" value="1"/>
</dbReference>
<name>A0AAD9S958_PHOAM</name>
<feature type="chain" id="PRO_5042082610" description="Cyanovirin-N domain-containing protein" evidence="1">
    <location>
        <begin position="35"/>
        <end position="184"/>
    </location>
</feature>
<dbReference type="Pfam" id="PF08881">
    <property type="entry name" value="CVNH"/>
    <property type="match status" value="1"/>
</dbReference>
<evidence type="ECO:0000313" key="3">
    <source>
        <dbReference type="EMBL" id="KAK2601306.1"/>
    </source>
</evidence>
<accession>A0AAD9S958</accession>
<dbReference type="Proteomes" id="UP001265746">
    <property type="component" value="Unassembled WGS sequence"/>
</dbReference>
<gene>
    <name evidence="3" type="ORF">N8I77_010766</name>
</gene>
<sequence>MFAAIQLADSSLRSMRLLIIFVAALASLFAHVLAANFQHSCYNYYLDNGVVDGTHELYLEAFCSGGTDEEGNERSRLCSRLNLEYCYKAVNGAMKPYEEDEEITNSLSAACEIDSCAIMRDAWDGPIMTCQCRDDSGNWRPTTIDMNAVVGNEGGLLQCGESYGTLDCPEWGPYSTTFLPEEDL</sequence>
<dbReference type="InterPro" id="IPR036673">
    <property type="entry name" value="Cyanovirin-N_sf"/>
</dbReference>
<evidence type="ECO:0000313" key="4">
    <source>
        <dbReference type="Proteomes" id="UP001265746"/>
    </source>
</evidence>
<proteinExistence type="predicted"/>
<reference evidence="3" key="1">
    <citation type="submission" date="2023-06" db="EMBL/GenBank/DDBJ databases">
        <authorList>
            <person name="Noh H."/>
        </authorList>
    </citation>
    <scope>NUCLEOTIDE SEQUENCE</scope>
    <source>
        <strain evidence="3">DUCC20226</strain>
    </source>
</reference>